<dbReference type="RefSeq" id="WP_045749421.1">
    <property type="nucleotide sequence ID" value="NZ_FUZK01000001.1"/>
</dbReference>
<feature type="domain" description="HTH arsR-type" evidence="4">
    <location>
        <begin position="7"/>
        <end position="100"/>
    </location>
</feature>
<keyword evidence="2" id="KW-0238">DNA-binding</keyword>
<dbReference type="PANTHER" id="PTHR43132">
    <property type="entry name" value="ARSENICAL RESISTANCE OPERON REPRESSOR ARSR-RELATED"/>
    <property type="match status" value="1"/>
</dbReference>
<dbReference type="Proteomes" id="UP000032434">
    <property type="component" value="Chromosome 1"/>
</dbReference>
<dbReference type="HOGENOM" id="CLU_097806_7_4_14"/>
<dbReference type="NCBIfam" id="NF033788">
    <property type="entry name" value="HTH_metalloreg"/>
    <property type="match status" value="1"/>
</dbReference>
<dbReference type="InterPro" id="IPR001845">
    <property type="entry name" value="HTH_ArsR_DNA-bd_dom"/>
</dbReference>
<keyword evidence="1" id="KW-0805">Transcription regulation</keyword>
<dbReference type="SMART" id="SM00418">
    <property type="entry name" value="HTH_ARSR"/>
    <property type="match status" value="1"/>
</dbReference>
<evidence type="ECO:0000256" key="2">
    <source>
        <dbReference type="ARBA" id="ARBA00023125"/>
    </source>
</evidence>
<keyword evidence="3" id="KW-0804">Transcription</keyword>
<dbReference type="GO" id="GO:0003700">
    <property type="term" value="F:DNA-binding transcription factor activity"/>
    <property type="evidence" value="ECO:0007669"/>
    <property type="project" value="InterPro"/>
</dbReference>
<reference evidence="6" key="1">
    <citation type="submission" date="2014-05" db="EMBL/GenBank/DDBJ databases">
        <authorList>
            <person name="Kube M."/>
        </authorList>
    </citation>
    <scope>NUCLEOTIDE SEQUENCE [LARGE SCALE GENOMIC DNA]</scope>
</reference>
<dbReference type="InParanoid" id="A0A061AAS8"/>
<evidence type="ECO:0000256" key="1">
    <source>
        <dbReference type="ARBA" id="ARBA00023015"/>
    </source>
</evidence>
<dbReference type="SUPFAM" id="SSF46785">
    <property type="entry name" value="Winged helix' DNA-binding domain"/>
    <property type="match status" value="1"/>
</dbReference>
<dbReference type="InterPro" id="IPR036390">
    <property type="entry name" value="WH_DNA-bd_sf"/>
</dbReference>
<accession>A0A061AAS8</accession>
<dbReference type="EMBL" id="LK028559">
    <property type="protein sequence ID" value="CDR30948.1"/>
    <property type="molecule type" value="Genomic_DNA"/>
</dbReference>
<dbReference type="AlphaFoldDB" id="A0A061AAS8"/>
<gene>
    <name evidence="5" type="ORF">Aocu_08750</name>
</gene>
<dbReference type="CDD" id="cd00090">
    <property type="entry name" value="HTH_ARSR"/>
    <property type="match status" value="1"/>
</dbReference>
<dbReference type="InterPro" id="IPR036388">
    <property type="entry name" value="WH-like_DNA-bd_sf"/>
</dbReference>
<protein>
    <submittedName>
        <fullName evidence="5">HTH transcriptional regulator, ArsR</fullName>
    </submittedName>
</protein>
<dbReference type="PRINTS" id="PR00778">
    <property type="entry name" value="HTHARSR"/>
</dbReference>
<dbReference type="PATRIC" id="fig|35623.3.peg.875"/>
<dbReference type="KEGG" id="aoc:Aocu_08750"/>
<dbReference type="PANTHER" id="PTHR43132:SF6">
    <property type="entry name" value="HTH-TYPE TRANSCRIPTIONAL REPRESSOR CZRA"/>
    <property type="match status" value="1"/>
</dbReference>
<name>A0A061AAS8_9MOLU</name>
<dbReference type="OrthoDB" id="9794330at2"/>
<dbReference type="GO" id="GO:0003677">
    <property type="term" value="F:DNA binding"/>
    <property type="evidence" value="ECO:0007669"/>
    <property type="project" value="UniProtKB-KW"/>
</dbReference>
<dbReference type="Pfam" id="PF01022">
    <property type="entry name" value="HTH_5"/>
    <property type="match status" value="1"/>
</dbReference>
<evidence type="ECO:0000313" key="6">
    <source>
        <dbReference type="Proteomes" id="UP000032434"/>
    </source>
</evidence>
<dbReference type="PROSITE" id="PS50987">
    <property type="entry name" value="HTH_ARSR_2"/>
    <property type="match status" value="1"/>
</dbReference>
<proteinExistence type="predicted"/>
<dbReference type="InterPro" id="IPR051011">
    <property type="entry name" value="Metal_resp_trans_reg"/>
</dbReference>
<dbReference type="Gene3D" id="1.10.10.10">
    <property type="entry name" value="Winged helix-like DNA-binding domain superfamily/Winged helix DNA-binding domain"/>
    <property type="match status" value="1"/>
</dbReference>
<evidence type="ECO:0000256" key="3">
    <source>
        <dbReference type="ARBA" id="ARBA00023163"/>
    </source>
</evidence>
<evidence type="ECO:0000259" key="4">
    <source>
        <dbReference type="PROSITE" id="PS50987"/>
    </source>
</evidence>
<dbReference type="InterPro" id="IPR011991">
    <property type="entry name" value="ArsR-like_HTH"/>
</dbReference>
<keyword evidence="6" id="KW-1185">Reference proteome</keyword>
<organism evidence="5 6">
    <name type="scientific">Acholeplasma oculi</name>
    <dbReference type="NCBI Taxonomy" id="35623"/>
    <lineage>
        <taxon>Bacteria</taxon>
        <taxon>Bacillati</taxon>
        <taxon>Mycoplasmatota</taxon>
        <taxon>Mollicutes</taxon>
        <taxon>Acholeplasmatales</taxon>
        <taxon>Acholeplasmataceae</taxon>
        <taxon>Acholeplasma</taxon>
    </lineage>
</organism>
<sequence length="100" mass="11706">MKENDCLLPDIEHKVSILFKTISDPTRIKIIYALKNKELSVNEIVDKLEMTQSAVSHQLKTLRDVNLVTFQKKGKEVYYKLADNHVYMIFDQAIEHVEEK</sequence>
<evidence type="ECO:0000313" key="5">
    <source>
        <dbReference type="EMBL" id="CDR30948.1"/>
    </source>
</evidence>